<name>M7YR17_TRIUA</name>
<proteinExistence type="predicted"/>
<reference evidence="2" key="1">
    <citation type="journal article" date="2013" name="Nature">
        <title>Draft genome of the wheat A-genome progenitor Triticum urartu.</title>
        <authorList>
            <person name="Ling H.Q."/>
            <person name="Zhao S."/>
            <person name="Liu D."/>
            <person name="Wang J."/>
            <person name="Sun H."/>
            <person name="Zhang C."/>
            <person name="Fan H."/>
            <person name="Li D."/>
            <person name="Dong L."/>
            <person name="Tao Y."/>
            <person name="Gao C."/>
            <person name="Wu H."/>
            <person name="Li Y."/>
            <person name="Cui Y."/>
            <person name="Guo X."/>
            <person name="Zheng S."/>
            <person name="Wang B."/>
            <person name="Yu K."/>
            <person name="Liang Q."/>
            <person name="Yang W."/>
            <person name="Lou X."/>
            <person name="Chen J."/>
            <person name="Feng M."/>
            <person name="Jian J."/>
            <person name="Zhang X."/>
            <person name="Luo G."/>
            <person name="Jiang Y."/>
            <person name="Liu J."/>
            <person name="Wang Z."/>
            <person name="Sha Y."/>
            <person name="Zhang B."/>
            <person name="Wu H."/>
            <person name="Tang D."/>
            <person name="Shen Q."/>
            <person name="Xue P."/>
            <person name="Zou S."/>
            <person name="Wang X."/>
            <person name="Liu X."/>
            <person name="Wang F."/>
            <person name="Yang Y."/>
            <person name="An X."/>
            <person name="Dong Z."/>
            <person name="Zhang K."/>
            <person name="Zhang X."/>
            <person name="Luo M.C."/>
            <person name="Dvorak J."/>
            <person name="Tong Y."/>
            <person name="Wang J."/>
            <person name="Yang H."/>
            <person name="Li Z."/>
            <person name="Wang D."/>
            <person name="Zhang A."/>
            <person name="Wang J."/>
        </authorList>
    </citation>
    <scope>NUCLEOTIDE SEQUENCE</scope>
</reference>
<dbReference type="InterPro" id="IPR050231">
    <property type="entry name" value="Iron_ascorbate_oxido_reductase"/>
</dbReference>
<dbReference type="PANTHER" id="PTHR47990">
    <property type="entry name" value="2-OXOGLUTARATE (2OG) AND FE(II)-DEPENDENT OXYGENASE SUPERFAMILY PROTEIN-RELATED"/>
    <property type="match status" value="1"/>
</dbReference>
<dbReference type="InterPro" id="IPR027443">
    <property type="entry name" value="IPNS-like_sf"/>
</dbReference>
<sequence length="129" mass="14138">MEEFHREMRALADKLLELFLVALGLTGEQVAAVESEHKIAETMTATMHLNWYPKCPDPKRALGLIAHTDSGFFTFVLQSLVPGLQLFRHGPDRGVVPPAYQGVGPALVCKEKRMQCAKGAACPAFCLAE</sequence>
<dbReference type="InterPro" id="IPR044861">
    <property type="entry name" value="IPNS-like_FE2OG_OXY"/>
</dbReference>
<evidence type="ECO:0000313" key="2">
    <source>
        <dbReference type="EMBL" id="EMS49887.1"/>
    </source>
</evidence>
<dbReference type="EMBL" id="KD237605">
    <property type="protein sequence ID" value="EMS49887.1"/>
    <property type="molecule type" value="Genomic_DNA"/>
</dbReference>
<organism evidence="2">
    <name type="scientific">Triticum urartu</name>
    <name type="common">Red wild einkorn</name>
    <name type="synonym">Crithodium urartu</name>
    <dbReference type="NCBI Taxonomy" id="4572"/>
    <lineage>
        <taxon>Eukaryota</taxon>
        <taxon>Viridiplantae</taxon>
        <taxon>Streptophyta</taxon>
        <taxon>Embryophyta</taxon>
        <taxon>Tracheophyta</taxon>
        <taxon>Spermatophyta</taxon>
        <taxon>Magnoliopsida</taxon>
        <taxon>Liliopsida</taxon>
        <taxon>Poales</taxon>
        <taxon>Poaceae</taxon>
        <taxon>BOP clade</taxon>
        <taxon>Pooideae</taxon>
        <taxon>Triticodae</taxon>
        <taxon>Triticeae</taxon>
        <taxon>Triticinae</taxon>
        <taxon>Triticum</taxon>
    </lineage>
</organism>
<dbReference type="Pfam" id="PF03171">
    <property type="entry name" value="2OG-FeII_Oxy"/>
    <property type="match status" value="1"/>
</dbReference>
<dbReference type="Gene3D" id="2.60.120.330">
    <property type="entry name" value="B-lactam Antibiotic, Isopenicillin N Synthase, Chain"/>
    <property type="match status" value="1"/>
</dbReference>
<dbReference type="STRING" id="4572.M7YR17"/>
<dbReference type="SUPFAM" id="SSF51197">
    <property type="entry name" value="Clavaminate synthase-like"/>
    <property type="match status" value="1"/>
</dbReference>
<accession>M7YR17</accession>
<dbReference type="eggNOG" id="KOG0143">
    <property type="taxonomic scope" value="Eukaryota"/>
</dbReference>
<gene>
    <name evidence="2" type="ORF">TRIUR3_32206</name>
</gene>
<protein>
    <recommendedName>
        <fullName evidence="1">Isopenicillin N synthase-like Fe(2+) 2OG dioxygenase domain-containing protein</fullName>
    </recommendedName>
</protein>
<evidence type="ECO:0000259" key="1">
    <source>
        <dbReference type="Pfam" id="PF03171"/>
    </source>
</evidence>
<feature type="domain" description="Isopenicillin N synthase-like Fe(2+) 2OG dioxygenase" evidence="1">
    <location>
        <begin position="47"/>
        <end position="91"/>
    </location>
</feature>
<dbReference type="AlphaFoldDB" id="M7YR17"/>